<organism evidence="2 3">
    <name type="scientific">Funneliformis mosseae</name>
    <name type="common">Endomycorrhizal fungus</name>
    <name type="synonym">Glomus mosseae</name>
    <dbReference type="NCBI Taxonomy" id="27381"/>
    <lineage>
        <taxon>Eukaryota</taxon>
        <taxon>Fungi</taxon>
        <taxon>Fungi incertae sedis</taxon>
        <taxon>Mucoromycota</taxon>
        <taxon>Glomeromycotina</taxon>
        <taxon>Glomeromycetes</taxon>
        <taxon>Glomerales</taxon>
        <taxon>Glomeraceae</taxon>
        <taxon>Funneliformis</taxon>
    </lineage>
</organism>
<proteinExistence type="predicted"/>
<dbReference type="EMBL" id="CAJVPP010000604">
    <property type="protein sequence ID" value="CAG8497134.1"/>
    <property type="molecule type" value="Genomic_DNA"/>
</dbReference>
<keyword evidence="3" id="KW-1185">Reference proteome</keyword>
<reference evidence="2" key="1">
    <citation type="submission" date="2021-06" db="EMBL/GenBank/DDBJ databases">
        <authorList>
            <person name="Kallberg Y."/>
            <person name="Tangrot J."/>
            <person name="Rosling A."/>
        </authorList>
    </citation>
    <scope>NUCLEOTIDE SEQUENCE</scope>
    <source>
        <strain evidence="2">87-6 pot B 2015</strain>
    </source>
</reference>
<keyword evidence="1" id="KW-1133">Transmembrane helix</keyword>
<accession>A0A9N8ZIQ5</accession>
<evidence type="ECO:0000313" key="2">
    <source>
        <dbReference type="EMBL" id="CAG8497134.1"/>
    </source>
</evidence>
<dbReference type="AlphaFoldDB" id="A0A9N8ZIQ5"/>
<feature type="transmembrane region" description="Helical" evidence="1">
    <location>
        <begin position="7"/>
        <end position="24"/>
    </location>
</feature>
<evidence type="ECO:0000313" key="3">
    <source>
        <dbReference type="Proteomes" id="UP000789375"/>
    </source>
</evidence>
<keyword evidence="1" id="KW-0472">Membrane</keyword>
<evidence type="ECO:0000256" key="1">
    <source>
        <dbReference type="SAM" id="Phobius"/>
    </source>
</evidence>
<gene>
    <name evidence="2" type="ORF">FMOSSE_LOCUS3840</name>
</gene>
<protein>
    <submittedName>
        <fullName evidence="2">5600_t:CDS:1</fullName>
    </submittedName>
</protein>
<sequence length="697" mass="79143">MIMVVSIKTLLFLAAFFIFIYYGIEFLTRFVERKFKIHIGSIGFLSISNISYDGKIFDPHQTQHSFKISVNKIRLEIRPPDVNRKTWLTITIEGAYFNFSSIKIFLQSIEQKELKPSLIAMVPQEAWWLSVLVGKYVKESITLQYFLLGVVNYVDINVTSVDVLIEDLGQFQIEGCTLGMNFKRSCLQHGSDGSNNLQEQYLIISLSFSSLSIRNIETIKNPSNSPPDIFSIHMTEIVLSCSLSPACTSLISIDIDVKLKKIIIGVDSILGLIKVIQSKISPINKVPSTLDLSQSSVDFMMDNLLNSSLDKILSANLMVDLIDIKYEFSGLEDPLTARSSFEGLFVSLKQNNIHSLQNQRRSTLFTEEIPIPLKSIEFSVDHIHGDLVDHQHNISRIQVNKVESNILIMLIFKPVVSTSDDDSISLSLNGTFNILSPEISVNCKQLDTIIRIIVGLGGKSSSPKITESSQQMKNNYNTPNIPKLVISCSIVDPLVKITRIPYSNKPDDFSQISFGFQELLFDISGDYTAFQSQRVLITRRYKIYLDEIKNKFKLPNVLSIFKKKEKKQVILENESASVYNLVVNVKARNMKLYIFDYNLNLNHSLKFHLAFSVLGVVISINDKDDSKAFTISLISEKFQVDISWTIDRPLICQILGHYKRIRLQLSKISKQFALREAILRLVDQFIEFIKCLLINGL</sequence>
<dbReference type="Proteomes" id="UP000789375">
    <property type="component" value="Unassembled WGS sequence"/>
</dbReference>
<keyword evidence="1" id="KW-0812">Transmembrane</keyword>
<comment type="caution">
    <text evidence="2">The sequence shown here is derived from an EMBL/GenBank/DDBJ whole genome shotgun (WGS) entry which is preliminary data.</text>
</comment>
<name>A0A9N8ZIQ5_FUNMO</name>